<dbReference type="GO" id="GO:0004656">
    <property type="term" value="F:procollagen-proline 4-dioxygenase activity"/>
    <property type="evidence" value="ECO:0007669"/>
    <property type="project" value="TreeGrafter"/>
</dbReference>
<evidence type="ECO:0000256" key="3">
    <source>
        <dbReference type="ARBA" id="ARBA00022964"/>
    </source>
</evidence>
<dbReference type="Gene3D" id="2.60.120.620">
    <property type="entry name" value="q2cbj1_9rhob like domain"/>
    <property type="match status" value="1"/>
</dbReference>
<evidence type="ECO:0000313" key="7">
    <source>
        <dbReference type="EMBL" id="KAJ4471828.1"/>
    </source>
</evidence>
<dbReference type="InterPro" id="IPR006620">
    <property type="entry name" value="Pro_4_hyd_alph"/>
</dbReference>
<name>A0A9W9A0Z2_9AGAR</name>
<dbReference type="Pfam" id="PF13640">
    <property type="entry name" value="2OG-FeII_Oxy_3"/>
    <property type="match status" value="1"/>
</dbReference>
<evidence type="ECO:0000256" key="1">
    <source>
        <dbReference type="ARBA" id="ARBA00001961"/>
    </source>
</evidence>
<evidence type="ECO:0000256" key="5">
    <source>
        <dbReference type="ARBA" id="ARBA00023004"/>
    </source>
</evidence>
<sequence length="264" mass="29651">MSEAFNLPRIPSAEPSVSYIDFASTPLAKWYSGSYALIVDNLFSHEECKNLIALAESTETDDGKGWQPAKLNIGPLPTDQILDTRYRYNDRILRFDHDVASQIYDRVLPLVEKDIGTITNGSRWGRIVSGGNGEQVQGTWNLVGLNERLSFLRYGPGHFFKGHLDGRLDLPDGRKSRVTIQIYLNGSDTGILEGGATRFCGPGYWNPKDLGGDVQFQPKILDVEPKTGRALIFQQRGLYHSGETVHRGLKYTVRTDFMFEQIHT</sequence>
<dbReference type="InterPro" id="IPR045054">
    <property type="entry name" value="P4HA-like"/>
</dbReference>
<feature type="domain" description="Prolyl 4-hydroxylase alpha subunit" evidence="6">
    <location>
        <begin position="34"/>
        <end position="258"/>
    </location>
</feature>
<dbReference type="GO" id="GO:0005506">
    <property type="term" value="F:iron ion binding"/>
    <property type="evidence" value="ECO:0007669"/>
    <property type="project" value="InterPro"/>
</dbReference>
<dbReference type="SMART" id="SM00702">
    <property type="entry name" value="P4Hc"/>
    <property type="match status" value="1"/>
</dbReference>
<keyword evidence="2" id="KW-0479">Metal-binding</keyword>
<dbReference type="EMBL" id="JANVFS010000028">
    <property type="protein sequence ID" value="KAJ4471828.1"/>
    <property type="molecule type" value="Genomic_DNA"/>
</dbReference>
<proteinExistence type="predicted"/>
<keyword evidence="4" id="KW-0560">Oxidoreductase</keyword>
<reference evidence="7" key="1">
    <citation type="submission" date="2022-08" db="EMBL/GenBank/DDBJ databases">
        <authorList>
            <consortium name="DOE Joint Genome Institute"/>
            <person name="Min B."/>
            <person name="Riley R."/>
            <person name="Sierra-Patev S."/>
            <person name="Naranjo-Ortiz M."/>
            <person name="Looney B."/>
            <person name="Konkel Z."/>
            <person name="Slot J.C."/>
            <person name="Sakamoto Y."/>
            <person name="Steenwyk J.L."/>
            <person name="Rokas A."/>
            <person name="Carro J."/>
            <person name="Camarero S."/>
            <person name="Ferreira P."/>
            <person name="Molpeceres G."/>
            <person name="Ruiz-Duenas F.J."/>
            <person name="Serrano A."/>
            <person name="Henrissat B."/>
            <person name="Drula E."/>
            <person name="Hughes K.W."/>
            <person name="Mata J.L."/>
            <person name="Ishikawa N.K."/>
            <person name="Vargas-Isla R."/>
            <person name="Ushijima S."/>
            <person name="Smith C.A."/>
            <person name="Ahrendt S."/>
            <person name="Andreopoulos W."/>
            <person name="He G."/>
            <person name="Labutti K."/>
            <person name="Lipzen A."/>
            <person name="Ng V."/>
            <person name="Sandor L."/>
            <person name="Barry K."/>
            <person name="Martinez A.T."/>
            <person name="Xiao Y."/>
            <person name="Gibbons J.G."/>
            <person name="Terashima K."/>
            <person name="Hibbett D.S."/>
            <person name="Grigoriev I.V."/>
        </authorList>
    </citation>
    <scope>NUCLEOTIDE SEQUENCE</scope>
    <source>
        <strain evidence="7">Sp2 HRB7682 ss15</strain>
    </source>
</reference>
<dbReference type="PANTHER" id="PTHR10869:SF241">
    <property type="entry name" value="FE2OG DIOXYGENASE DOMAIN-CONTAINING PROTEIN"/>
    <property type="match status" value="1"/>
</dbReference>
<reference evidence="7" key="2">
    <citation type="journal article" date="2023" name="Proc. Natl. Acad. Sci. U.S.A.">
        <title>A global phylogenomic analysis of the shiitake genus Lentinula.</title>
        <authorList>
            <person name="Sierra-Patev S."/>
            <person name="Min B."/>
            <person name="Naranjo-Ortiz M."/>
            <person name="Looney B."/>
            <person name="Konkel Z."/>
            <person name="Slot J.C."/>
            <person name="Sakamoto Y."/>
            <person name="Steenwyk J.L."/>
            <person name="Rokas A."/>
            <person name="Carro J."/>
            <person name="Camarero S."/>
            <person name="Ferreira P."/>
            <person name="Molpeceres G."/>
            <person name="Ruiz-Duenas F.J."/>
            <person name="Serrano A."/>
            <person name="Henrissat B."/>
            <person name="Drula E."/>
            <person name="Hughes K.W."/>
            <person name="Mata J.L."/>
            <person name="Ishikawa N.K."/>
            <person name="Vargas-Isla R."/>
            <person name="Ushijima S."/>
            <person name="Smith C.A."/>
            <person name="Donoghue J."/>
            <person name="Ahrendt S."/>
            <person name="Andreopoulos W."/>
            <person name="He G."/>
            <person name="LaButti K."/>
            <person name="Lipzen A."/>
            <person name="Ng V."/>
            <person name="Riley R."/>
            <person name="Sandor L."/>
            <person name="Barry K."/>
            <person name="Martinez A.T."/>
            <person name="Xiao Y."/>
            <person name="Gibbons J.G."/>
            <person name="Terashima K."/>
            <person name="Grigoriev I.V."/>
            <person name="Hibbett D."/>
        </authorList>
    </citation>
    <scope>NUCLEOTIDE SEQUENCE</scope>
    <source>
        <strain evidence="7">Sp2 HRB7682 ss15</strain>
    </source>
</reference>
<dbReference type="Proteomes" id="UP001150238">
    <property type="component" value="Unassembled WGS sequence"/>
</dbReference>
<gene>
    <name evidence="7" type="ORF">C8J55DRAFT_521094</name>
</gene>
<dbReference type="GO" id="GO:0005783">
    <property type="term" value="C:endoplasmic reticulum"/>
    <property type="evidence" value="ECO:0007669"/>
    <property type="project" value="TreeGrafter"/>
</dbReference>
<evidence type="ECO:0000313" key="8">
    <source>
        <dbReference type="Proteomes" id="UP001150238"/>
    </source>
</evidence>
<organism evidence="7 8">
    <name type="scientific">Lentinula lateritia</name>
    <dbReference type="NCBI Taxonomy" id="40482"/>
    <lineage>
        <taxon>Eukaryota</taxon>
        <taxon>Fungi</taxon>
        <taxon>Dikarya</taxon>
        <taxon>Basidiomycota</taxon>
        <taxon>Agaricomycotina</taxon>
        <taxon>Agaricomycetes</taxon>
        <taxon>Agaricomycetidae</taxon>
        <taxon>Agaricales</taxon>
        <taxon>Marasmiineae</taxon>
        <taxon>Omphalotaceae</taxon>
        <taxon>Lentinula</taxon>
    </lineage>
</organism>
<accession>A0A9W9A0Z2</accession>
<comment type="cofactor">
    <cofactor evidence="1">
        <name>L-ascorbate</name>
        <dbReference type="ChEBI" id="CHEBI:38290"/>
    </cofactor>
</comment>
<dbReference type="AlphaFoldDB" id="A0A9W9A0Z2"/>
<keyword evidence="5" id="KW-0408">Iron</keyword>
<dbReference type="PANTHER" id="PTHR10869">
    <property type="entry name" value="PROLYL 4-HYDROXYLASE ALPHA SUBUNIT"/>
    <property type="match status" value="1"/>
</dbReference>
<keyword evidence="3" id="KW-0223">Dioxygenase</keyword>
<protein>
    <recommendedName>
        <fullName evidence="6">Prolyl 4-hydroxylase alpha subunit domain-containing protein</fullName>
    </recommendedName>
</protein>
<dbReference type="GO" id="GO:0031418">
    <property type="term" value="F:L-ascorbic acid binding"/>
    <property type="evidence" value="ECO:0007669"/>
    <property type="project" value="InterPro"/>
</dbReference>
<evidence type="ECO:0000259" key="6">
    <source>
        <dbReference type="SMART" id="SM00702"/>
    </source>
</evidence>
<comment type="caution">
    <text evidence="7">The sequence shown here is derived from an EMBL/GenBank/DDBJ whole genome shotgun (WGS) entry which is preliminary data.</text>
</comment>
<dbReference type="InterPro" id="IPR044862">
    <property type="entry name" value="Pro_4_hyd_alph_FE2OG_OXY"/>
</dbReference>
<evidence type="ECO:0000256" key="4">
    <source>
        <dbReference type="ARBA" id="ARBA00023002"/>
    </source>
</evidence>
<evidence type="ECO:0000256" key="2">
    <source>
        <dbReference type="ARBA" id="ARBA00022723"/>
    </source>
</evidence>